<gene>
    <name evidence="3" type="ORF">PPNO1_LOCUS927</name>
</gene>
<evidence type="ECO:0000259" key="2">
    <source>
        <dbReference type="PROSITE" id="PS51194"/>
    </source>
</evidence>
<dbReference type="InterPro" id="IPR027417">
    <property type="entry name" value="P-loop_NTPase"/>
</dbReference>
<keyword evidence="4" id="KW-1185">Reference proteome</keyword>
<dbReference type="InterPro" id="IPR001650">
    <property type="entry name" value="Helicase_C-like"/>
</dbReference>
<accession>A0A9P1GW75</accession>
<sequence>MNLPCSSMHSDRTQKEREAAMRAFRSGTAPILIATGVSARGIDVRNVLHVINYDLPAMDHGGIEEYIHRIGRTGRIGHRGLASSLFTDEDEPIASFLARTLLETGQEIPEFLQHHVSEGQELKFEADSDSEPGDNADDGWGTGGDTQGTNDAQDANDGGWGN</sequence>
<dbReference type="SMART" id="SM00490">
    <property type="entry name" value="HELICc"/>
    <property type="match status" value="1"/>
</dbReference>
<organism evidence="3 4">
    <name type="scientific">Parascedosporium putredinis</name>
    <dbReference type="NCBI Taxonomy" id="1442378"/>
    <lineage>
        <taxon>Eukaryota</taxon>
        <taxon>Fungi</taxon>
        <taxon>Dikarya</taxon>
        <taxon>Ascomycota</taxon>
        <taxon>Pezizomycotina</taxon>
        <taxon>Sordariomycetes</taxon>
        <taxon>Hypocreomycetidae</taxon>
        <taxon>Microascales</taxon>
        <taxon>Microascaceae</taxon>
        <taxon>Parascedosporium</taxon>
    </lineage>
</organism>
<dbReference type="CDD" id="cd18787">
    <property type="entry name" value="SF2_C_DEAD"/>
    <property type="match status" value="1"/>
</dbReference>
<dbReference type="PROSITE" id="PS51194">
    <property type="entry name" value="HELICASE_CTER"/>
    <property type="match status" value="1"/>
</dbReference>
<name>A0A9P1GW75_9PEZI</name>
<dbReference type="SUPFAM" id="SSF52540">
    <property type="entry name" value="P-loop containing nucleoside triphosphate hydrolases"/>
    <property type="match status" value="1"/>
</dbReference>
<dbReference type="AlphaFoldDB" id="A0A9P1GW75"/>
<evidence type="ECO:0000313" key="4">
    <source>
        <dbReference type="Proteomes" id="UP000838763"/>
    </source>
</evidence>
<dbReference type="OrthoDB" id="196131at2759"/>
<dbReference type="PANTHER" id="PTHR47958">
    <property type="entry name" value="ATP-DEPENDENT RNA HELICASE DBP3"/>
    <property type="match status" value="1"/>
</dbReference>
<dbReference type="Pfam" id="PF00271">
    <property type="entry name" value="Helicase_C"/>
    <property type="match status" value="1"/>
</dbReference>
<protein>
    <recommendedName>
        <fullName evidence="2">Helicase C-terminal domain-containing protein</fullName>
    </recommendedName>
</protein>
<dbReference type="Proteomes" id="UP000838763">
    <property type="component" value="Unassembled WGS sequence"/>
</dbReference>
<feature type="compositionally biased region" description="Acidic residues" evidence="1">
    <location>
        <begin position="127"/>
        <end position="137"/>
    </location>
</feature>
<dbReference type="Gene3D" id="3.40.50.300">
    <property type="entry name" value="P-loop containing nucleotide triphosphate hydrolases"/>
    <property type="match status" value="1"/>
</dbReference>
<comment type="caution">
    <text evidence="3">The sequence shown here is derived from an EMBL/GenBank/DDBJ whole genome shotgun (WGS) entry which is preliminary data.</text>
</comment>
<reference evidence="3" key="1">
    <citation type="submission" date="2022-11" db="EMBL/GenBank/DDBJ databases">
        <authorList>
            <person name="Scott C."/>
            <person name="Bruce N."/>
        </authorList>
    </citation>
    <scope>NUCLEOTIDE SEQUENCE</scope>
</reference>
<evidence type="ECO:0000313" key="3">
    <source>
        <dbReference type="EMBL" id="CAI4211130.1"/>
    </source>
</evidence>
<feature type="domain" description="Helicase C-terminal" evidence="2">
    <location>
        <begin position="1"/>
        <end position="130"/>
    </location>
</feature>
<proteinExistence type="predicted"/>
<dbReference type="EMBL" id="CALLCH030000001">
    <property type="protein sequence ID" value="CAI4211130.1"/>
    <property type="molecule type" value="Genomic_DNA"/>
</dbReference>
<evidence type="ECO:0000256" key="1">
    <source>
        <dbReference type="SAM" id="MobiDB-lite"/>
    </source>
</evidence>
<feature type="region of interest" description="Disordered" evidence="1">
    <location>
        <begin position="119"/>
        <end position="162"/>
    </location>
</feature>